<reference evidence="1" key="1">
    <citation type="submission" date="2020-08" db="EMBL/GenBank/DDBJ databases">
        <title>Multicomponent nature underlies the extraordinary mechanical properties of spider dragline silk.</title>
        <authorList>
            <person name="Kono N."/>
            <person name="Nakamura H."/>
            <person name="Mori M."/>
            <person name="Yoshida Y."/>
            <person name="Ohtoshi R."/>
            <person name="Malay A.D."/>
            <person name="Moran D.A.P."/>
            <person name="Tomita M."/>
            <person name="Numata K."/>
            <person name="Arakawa K."/>
        </authorList>
    </citation>
    <scope>NUCLEOTIDE SEQUENCE</scope>
</reference>
<dbReference type="EMBL" id="BMAW01039738">
    <property type="protein sequence ID" value="GFU56987.1"/>
    <property type="molecule type" value="Genomic_DNA"/>
</dbReference>
<proteinExistence type="predicted"/>
<organism evidence="1 2">
    <name type="scientific">Nephila pilipes</name>
    <name type="common">Giant wood spider</name>
    <name type="synonym">Nephila maculata</name>
    <dbReference type="NCBI Taxonomy" id="299642"/>
    <lineage>
        <taxon>Eukaryota</taxon>
        <taxon>Metazoa</taxon>
        <taxon>Ecdysozoa</taxon>
        <taxon>Arthropoda</taxon>
        <taxon>Chelicerata</taxon>
        <taxon>Arachnida</taxon>
        <taxon>Araneae</taxon>
        <taxon>Araneomorphae</taxon>
        <taxon>Entelegynae</taxon>
        <taxon>Araneoidea</taxon>
        <taxon>Nephilidae</taxon>
        <taxon>Nephila</taxon>
    </lineage>
</organism>
<gene>
    <name evidence="1" type="ORF">NPIL_399081</name>
</gene>
<evidence type="ECO:0000313" key="2">
    <source>
        <dbReference type="Proteomes" id="UP000887013"/>
    </source>
</evidence>
<protein>
    <submittedName>
        <fullName evidence="1">Uncharacterized protein</fullName>
    </submittedName>
</protein>
<dbReference type="Proteomes" id="UP000887013">
    <property type="component" value="Unassembled WGS sequence"/>
</dbReference>
<comment type="caution">
    <text evidence="1">The sequence shown here is derived from an EMBL/GenBank/DDBJ whole genome shotgun (WGS) entry which is preliminary data.</text>
</comment>
<keyword evidence="2" id="KW-1185">Reference proteome</keyword>
<accession>A0A8X6R430</accession>
<dbReference type="AlphaFoldDB" id="A0A8X6R430"/>
<dbReference type="OrthoDB" id="10347325at2759"/>
<name>A0A8X6R430_NEPPI</name>
<evidence type="ECO:0000313" key="1">
    <source>
        <dbReference type="EMBL" id="GFU56987.1"/>
    </source>
</evidence>
<sequence length="98" mass="10608">MDKKTEREDMDVTAMGDSIFEISAGFGISQATISRACPSYANDSNVREASNAILDTIFNSVIWHAVNISPESAKLPQITEKLNFGAMSLLVVAVIQSK</sequence>